<evidence type="ECO:0000313" key="2">
    <source>
        <dbReference type="Proteomes" id="UP001642540"/>
    </source>
</evidence>
<gene>
    <name evidence="1" type="ORF">ODALV1_LOCUS22184</name>
</gene>
<accession>A0ABP1RHC3</accession>
<sequence length="215" mass="23092">MLGCMVLQEVPSTAVKMVNGLLEVGLRVLKLASRHCRLPLGPVNSIVVNELVLEDNVSPVLPVKAPPVGTTETPMKVAKTKGIIPPAVLFSPGSAITSTTSAPAKNPVILLKKSPVLERSPVTTITSTTNAPAKKPVILRKKPPVLERSPVTTITSTTKAPAKKPVVLLKKPPVLQRNPVTTTTSDTKTPAKSQSFCPRNHQFWREAQYILPQLK</sequence>
<organism evidence="1 2">
    <name type="scientific">Orchesella dallaii</name>
    <dbReference type="NCBI Taxonomy" id="48710"/>
    <lineage>
        <taxon>Eukaryota</taxon>
        <taxon>Metazoa</taxon>
        <taxon>Ecdysozoa</taxon>
        <taxon>Arthropoda</taxon>
        <taxon>Hexapoda</taxon>
        <taxon>Collembola</taxon>
        <taxon>Entomobryomorpha</taxon>
        <taxon>Entomobryoidea</taxon>
        <taxon>Orchesellidae</taxon>
        <taxon>Orchesellinae</taxon>
        <taxon>Orchesella</taxon>
    </lineage>
</organism>
<evidence type="ECO:0000313" key="1">
    <source>
        <dbReference type="EMBL" id="CAL8128327.1"/>
    </source>
</evidence>
<dbReference type="Proteomes" id="UP001642540">
    <property type="component" value="Unassembled WGS sequence"/>
</dbReference>
<protein>
    <submittedName>
        <fullName evidence="1">Uncharacterized protein</fullName>
    </submittedName>
</protein>
<name>A0ABP1RHC3_9HEXA</name>
<dbReference type="EMBL" id="CAXLJM020000075">
    <property type="protein sequence ID" value="CAL8128327.1"/>
    <property type="molecule type" value="Genomic_DNA"/>
</dbReference>
<proteinExistence type="predicted"/>
<comment type="caution">
    <text evidence="1">The sequence shown here is derived from an EMBL/GenBank/DDBJ whole genome shotgun (WGS) entry which is preliminary data.</text>
</comment>
<keyword evidence="2" id="KW-1185">Reference proteome</keyword>
<reference evidence="1 2" key="1">
    <citation type="submission" date="2024-08" db="EMBL/GenBank/DDBJ databases">
        <authorList>
            <person name="Cucini C."/>
            <person name="Frati F."/>
        </authorList>
    </citation>
    <scope>NUCLEOTIDE SEQUENCE [LARGE SCALE GENOMIC DNA]</scope>
</reference>